<dbReference type="KEGG" id="schv:BRCON_1323"/>
<sequence length="401" mass="44581">MLANRSRWVVSKSIAKWVGAKKRGSTRDNERWMEDRLVPESRNTMPITVGDVEYGTDFASDGNPIQSPCLSEKLCRSATKVGDLTSQMQPGSSTFGRLTQVGRKLRRTFLGHHRLLVRHFRVQIEDLPHSLTGLRIAHLTDLHHGPWVSTELILETVHLVNRLRPDLVLLTGDYVSSHPRYLLPGIRALAHLRPRIATLGVLGNHDWWVGAQHRRADFASCGIGLIDRTRLFLTPERQLSAEPPPRGLCFAGIGDYWEDQLRPSETFASVPSTIPRIVLSHNPDAAEDPCLLACGERVDLMLAGHTHGGQVRLPSLPWAYAPSRYGTKYLGGWVQAPKFPVFVSVGVGSTGIPLRFGVAPEVVVFDLCPGERFTWEPLATRRNRGIGRHEIAEPAVSKSLP</sequence>
<gene>
    <name evidence="4" type="ORF">BRCON_1323</name>
</gene>
<dbReference type="InterPro" id="IPR004843">
    <property type="entry name" value="Calcineurin-like_PHP"/>
</dbReference>
<keyword evidence="1" id="KW-0479">Metal-binding</keyword>
<dbReference type="InterPro" id="IPR051158">
    <property type="entry name" value="Metallophosphoesterase_sf"/>
</dbReference>
<keyword evidence="2" id="KW-0378">Hydrolase</keyword>
<proteinExistence type="predicted"/>
<dbReference type="Pfam" id="PF00149">
    <property type="entry name" value="Metallophos"/>
    <property type="match status" value="1"/>
</dbReference>
<protein>
    <recommendedName>
        <fullName evidence="3">Calcineurin-like phosphoesterase domain-containing protein</fullName>
    </recommendedName>
</protein>
<evidence type="ECO:0000313" key="4">
    <source>
        <dbReference type="EMBL" id="AXA36100.1"/>
    </source>
</evidence>
<dbReference type="GO" id="GO:0008758">
    <property type="term" value="F:UDP-2,3-diacylglucosamine hydrolase activity"/>
    <property type="evidence" value="ECO:0007669"/>
    <property type="project" value="TreeGrafter"/>
</dbReference>
<dbReference type="CDD" id="cd07385">
    <property type="entry name" value="MPP_YkuE_C"/>
    <property type="match status" value="1"/>
</dbReference>
<dbReference type="GO" id="GO:0016020">
    <property type="term" value="C:membrane"/>
    <property type="evidence" value="ECO:0007669"/>
    <property type="project" value="GOC"/>
</dbReference>
<dbReference type="SUPFAM" id="SSF56300">
    <property type="entry name" value="Metallo-dependent phosphatases"/>
    <property type="match status" value="1"/>
</dbReference>
<evidence type="ECO:0000259" key="3">
    <source>
        <dbReference type="Pfam" id="PF00149"/>
    </source>
</evidence>
<dbReference type="PANTHER" id="PTHR31302">
    <property type="entry name" value="TRANSMEMBRANE PROTEIN WITH METALLOPHOSPHOESTERASE DOMAIN-RELATED"/>
    <property type="match status" value="1"/>
</dbReference>
<dbReference type="PANTHER" id="PTHR31302:SF31">
    <property type="entry name" value="PHOSPHODIESTERASE YAEI"/>
    <property type="match status" value="1"/>
</dbReference>
<dbReference type="InterPro" id="IPR029052">
    <property type="entry name" value="Metallo-depent_PP-like"/>
</dbReference>
<dbReference type="GO" id="GO:0046872">
    <property type="term" value="F:metal ion binding"/>
    <property type="evidence" value="ECO:0007669"/>
    <property type="project" value="UniProtKB-KW"/>
</dbReference>
<organism evidence="4 5">
    <name type="scientific">Sumerlaea chitinivorans</name>
    <dbReference type="NCBI Taxonomy" id="2250252"/>
    <lineage>
        <taxon>Bacteria</taxon>
        <taxon>Candidatus Sumerlaeota</taxon>
        <taxon>Candidatus Sumerlaeia</taxon>
        <taxon>Candidatus Sumerlaeales</taxon>
        <taxon>Candidatus Sumerlaeaceae</taxon>
        <taxon>Candidatus Sumerlaea</taxon>
    </lineage>
</organism>
<accession>A0A2Z4Y4N4</accession>
<evidence type="ECO:0000256" key="1">
    <source>
        <dbReference type="ARBA" id="ARBA00022723"/>
    </source>
</evidence>
<dbReference type="GO" id="GO:0009245">
    <property type="term" value="P:lipid A biosynthetic process"/>
    <property type="evidence" value="ECO:0007669"/>
    <property type="project" value="TreeGrafter"/>
</dbReference>
<evidence type="ECO:0000256" key="2">
    <source>
        <dbReference type="ARBA" id="ARBA00022801"/>
    </source>
</evidence>
<dbReference type="Proteomes" id="UP000262583">
    <property type="component" value="Chromosome"/>
</dbReference>
<dbReference type="AlphaFoldDB" id="A0A2Z4Y4N4"/>
<dbReference type="Gene3D" id="3.60.21.10">
    <property type="match status" value="1"/>
</dbReference>
<reference evidence="4 5" key="1">
    <citation type="submission" date="2018-05" db="EMBL/GenBank/DDBJ databases">
        <title>A metagenomic window into the 2 km-deep terrestrial subsurface aquifer revealed taxonomically and functionally diverse microbial community comprising novel uncultured bacterial lineages.</title>
        <authorList>
            <person name="Kadnikov V.V."/>
            <person name="Mardanov A.V."/>
            <person name="Beletsky A.V."/>
            <person name="Banks D."/>
            <person name="Pimenov N.V."/>
            <person name="Frank Y.A."/>
            <person name="Karnachuk O.V."/>
            <person name="Ravin N.V."/>
        </authorList>
    </citation>
    <scope>NUCLEOTIDE SEQUENCE [LARGE SCALE GENOMIC DNA]</scope>
    <source>
        <strain evidence="4">BY</strain>
    </source>
</reference>
<evidence type="ECO:0000313" key="5">
    <source>
        <dbReference type="Proteomes" id="UP000262583"/>
    </source>
</evidence>
<name>A0A2Z4Y4N4_SUMC1</name>
<feature type="domain" description="Calcineurin-like phosphoesterase" evidence="3">
    <location>
        <begin position="134"/>
        <end position="308"/>
    </location>
</feature>
<dbReference type="EMBL" id="CP030759">
    <property type="protein sequence ID" value="AXA36100.1"/>
    <property type="molecule type" value="Genomic_DNA"/>
</dbReference>